<dbReference type="Proteomes" id="UP000007151">
    <property type="component" value="Unassembled WGS sequence"/>
</dbReference>
<feature type="region of interest" description="Disordered" evidence="1">
    <location>
        <begin position="30"/>
        <end position="54"/>
    </location>
</feature>
<keyword evidence="3" id="KW-1185">Reference proteome</keyword>
<gene>
    <name evidence="2" type="ORF">KGM_205953</name>
</gene>
<name>A0A212FNY4_DANPL</name>
<accession>A0A212FNY4</accession>
<protein>
    <submittedName>
        <fullName evidence="2">Uncharacterized protein</fullName>
    </submittedName>
</protein>
<comment type="caution">
    <text evidence="2">The sequence shown here is derived from an EMBL/GenBank/DDBJ whole genome shotgun (WGS) entry which is preliminary data.</text>
</comment>
<feature type="compositionally biased region" description="Basic and acidic residues" evidence="1">
    <location>
        <begin position="30"/>
        <end position="40"/>
    </location>
</feature>
<evidence type="ECO:0000313" key="3">
    <source>
        <dbReference type="Proteomes" id="UP000007151"/>
    </source>
</evidence>
<proteinExistence type="predicted"/>
<evidence type="ECO:0000256" key="1">
    <source>
        <dbReference type="SAM" id="MobiDB-lite"/>
    </source>
</evidence>
<dbReference type="KEGG" id="dpl:KGM_205953"/>
<dbReference type="AlphaFoldDB" id="A0A212FNY4"/>
<evidence type="ECO:0000313" key="2">
    <source>
        <dbReference type="EMBL" id="OWR55419.1"/>
    </source>
</evidence>
<sequence>MFVRLLYEFWIGRSHVGRGVARRNIVRELPTDNEDDKTIEGEASEPRPAATDLRPTHPTCMCVSGCRGSSLTGHCPETSPLVSVASGDADSSVSFTNITRR</sequence>
<organism evidence="2 3">
    <name type="scientific">Danaus plexippus plexippus</name>
    <dbReference type="NCBI Taxonomy" id="278856"/>
    <lineage>
        <taxon>Eukaryota</taxon>
        <taxon>Metazoa</taxon>
        <taxon>Ecdysozoa</taxon>
        <taxon>Arthropoda</taxon>
        <taxon>Hexapoda</taxon>
        <taxon>Insecta</taxon>
        <taxon>Pterygota</taxon>
        <taxon>Neoptera</taxon>
        <taxon>Endopterygota</taxon>
        <taxon>Lepidoptera</taxon>
        <taxon>Glossata</taxon>
        <taxon>Ditrysia</taxon>
        <taxon>Papilionoidea</taxon>
        <taxon>Nymphalidae</taxon>
        <taxon>Danainae</taxon>
        <taxon>Danaini</taxon>
        <taxon>Danaina</taxon>
        <taxon>Danaus</taxon>
        <taxon>Danaus</taxon>
    </lineage>
</organism>
<dbReference type="EMBL" id="AGBW02004392">
    <property type="protein sequence ID" value="OWR55419.1"/>
    <property type="molecule type" value="Genomic_DNA"/>
</dbReference>
<reference evidence="2 3" key="1">
    <citation type="journal article" date="2011" name="Cell">
        <title>The monarch butterfly genome yields insights into long-distance migration.</title>
        <authorList>
            <person name="Zhan S."/>
            <person name="Merlin C."/>
            <person name="Boore J.L."/>
            <person name="Reppert S.M."/>
        </authorList>
    </citation>
    <scope>NUCLEOTIDE SEQUENCE [LARGE SCALE GENOMIC DNA]</scope>
    <source>
        <strain evidence="2">F-2</strain>
    </source>
</reference>
<dbReference type="InParanoid" id="A0A212FNY4"/>